<feature type="domain" description="N-terminal Ras-GEF" evidence="5">
    <location>
        <begin position="664"/>
        <end position="783"/>
    </location>
</feature>
<dbReference type="InParanoid" id="A0A0D2WMP5"/>
<dbReference type="SMART" id="SM00229">
    <property type="entry name" value="RasGEFN"/>
    <property type="match status" value="1"/>
</dbReference>
<dbReference type="STRING" id="595528.A0A0D2WMP5"/>
<dbReference type="RefSeq" id="XP_004349368.2">
    <property type="nucleotide sequence ID" value="XM_004349318.2"/>
</dbReference>
<evidence type="ECO:0008006" key="8">
    <source>
        <dbReference type="Google" id="ProtNLM"/>
    </source>
</evidence>
<name>A0A0D2WMP5_CAPO3</name>
<dbReference type="PhylomeDB" id="A0A0D2WMP5"/>
<gene>
    <name evidence="6" type="ORF">CAOG_002618</name>
</gene>
<dbReference type="InterPro" id="IPR008937">
    <property type="entry name" value="Ras-like_GEF"/>
</dbReference>
<dbReference type="GO" id="GO:0007265">
    <property type="term" value="P:Ras protein signal transduction"/>
    <property type="evidence" value="ECO:0007669"/>
    <property type="project" value="TreeGrafter"/>
</dbReference>
<feature type="compositionally biased region" description="Basic and acidic residues" evidence="3">
    <location>
        <begin position="782"/>
        <end position="791"/>
    </location>
</feature>
<dbReference type="SUPFAM" id="SSF48366">
    <property type="entry name" value="Ras GEF"/>
    <property type="match status" value="1"/>
</dbReference>
<dbReference type="PANTHER" id="PTHR23113:SF370">
    <property type="entry name" value="RAS GUANINE NUCLEOTIDE EXCHANGE FACTOR P"/>
    <property type="match status" value="1"/>
</dbReference>
<dbReference type="SMART" id="SM00147">
    <property type="entry name" value="RasGEF"/>
    <property type="match status" value="1"/>
</dbReference>
<evidence type="ECO:0000259" key="5">
    <source>
        <dbReference type="PROSITE" id="PS50212"/>
    </source>
</evidence>
<dbReference type="EMBL" id="KE346362">
    <property type="protein sequence ID" value="KJE91488.1"/>
    <property type="molecule type" value="Genomic_DNA"/>
</dbReference>
<evidence type="ECO:0000313" key="6">
    <source>
        <dbReference type="EMBL" id="KJE91488.1"/>
    </source>
</evidence>
<dbReference type="InterPro" id="IPR001895">
    <property type="entry name" value="RASGEF_cat_dom"/>
</dbReference>
<dbReference type="InterPro" id="IPR036964">
    <property type="entry name" value="RASGEF_cat_dom_sf"/>
</dbReference>
<feature type="region of interest" description="Disordered" evidence="3">
    <location>
        <begin position="625"/>
        <end position="646"/>
    </location>
</feature>
<dbReference type="CDD" id="cd06224">
    <property type="entry name" value="REM"/>
    <property type="match status" value="1"/>
</dbReference>
<proteinExistence type="predicted"/>
<dbReference type="Gene3D" id="1.20.870.10">
    <property type="entry name" value="Son of sevenless (SoS) protein Chain: S domain 1"/>
    <property type="match status" value="1"/>
</dbReference>
<dbReference type="InterPro" id="IPR023578">
    <property type="entry name" value="Ras_GEF_dom_sf"/>
</dbReference>
<dbReference type="PROSITE" id="PS50009">
    <property type="entry name" value="RASGEF_CAT"/>
    <property type="match status" value="1"/>
</dbReference>
<evidence type="ECO:0000256" key="3">
    <source>
        <dbReference type="SAM" id="MobiDB-lite"/>
    </source>
</evidence>
<feature type="region of interest" description="Disordered" evidence="3">
    <location>
        <begin position="782"/>
        <end position="801"/>
    </location>
</feature>
<evidence type="ECO:0000256" key="2">
    <source>
        <dbReference type="PROSITE-ProRule" id="PRU00168"/>
    </source>
</evidence>
<keyword evidence="1 2" id="KW-0344">Guanine-nucleotide releasing factor</keyword>
<protein>
    <recommendedName>
        <fullName evidence="8">Ras-GEF domain-containing protein</fullName>
    </recommendedName>
</protein>
<dbReference type="eggNOG" id="KOG3417">
    <property type="taxonomic scope" value="Eukaryota"/>
</dbReference>
<dbReference type="Proteomes" id="UP000008743">
    <property type="component" value="Unassembled WGS sequence"/>
</dbReference>
<dbReference type="PANTHER" id="PTHR23113">
    <property type="entry name" value="GUANINE NUCLEOTIDE EXCHANGE FACTOR"/>
    <property type="match status" value="1"/>
</dbReference>
<organism evidence="6 7">
    <name type="scientific">Capsaspora owczarzaki (strain ATCC 30864)</name>
    <dbReference type="NCBI Taxonomy" id="595528"/>
    <lineage>
        <taxon>Eukaryota</taxon>
        <taxon>Filasterea</taxon>
        <taxon>Capsaspora</taxon>
    </lineage>
</organism>
<dbReference type="InterPro" id="IPR000651">
    <property type="entry name" value="Ras-like_Gua-exchang_fac_N"/>
</dbReference>
<dbReference type="Gene3D" id="1.10.840.10">
    <property type="entry name" value="Ras guanine-nucleotide exchange factors catalytic domain"/>
    <property type="match status" value="1"/>
</dbReference>
<keyword evidence="7" id="KW-1185">Reference proteome</keyword>
<sequence length="1061" mass="116595">MRLCDVTVALRTLARITANALKAKNSKAPTSVIRTVAGDVFRAIEAEWERMVSTVGNGLPDSQALRKQKLLASGAEVRQLIGRIVSVLNATNNEFNATVYDSFVAATEGLARFMADHFVEAMNSMLEPLSKAAQQCHTDVQAVRNAGKANDVLSAFNTATRSIASFAETVSLLKGSFPPLDSEFYSFLGDGFNFLNTMNSRLAEDVNAFLRLPQAPTAPPHTLPHGKLATEILALVRDIVDAVSLESQSISGASTLACYSKTLSSILHAEELRTQMHASEVQDVRDSGANARLVQLKSEHSLAVPPSISSLASVADDVNVSLQNISFAASQYDPNTLKSVVESAQPQVGACVRSIATAFDEEIKRLQTDVSTHQTQLDAALEQVRSAPGDKDATSQLVKAASSLQLAVAPVGKHLYEGVASPQLGQLEAQLQSATKRVNDHAGGENQAELEQAAAQVAALARQTATLKEQLLDVNKVLEAPGNDELAEELYMACDSLEEAVDEALGRIVPIPKSAETVLDDSHEEGWKRLDEIQSKQDMESFSKLVSTPVEAVVNTYATIRKSNNGGARSKLPMGDNKTNAAAFEGTVPEIVQDFEEAIKRNTAAAIPDFLRTRTDTAVEKALAAPKTIRGKSNNSKNPDPAAAGLNVSVDQNSQVVVELGQFGEERVVSGTLEQLIVRLTDPEKIDMLFTNAFIMTCNNIVSPEQLIDKMTDRYRRPPEAKKYPIMERTCIILKKWIDEHLDTASPTYSRVKEKLTAFILSMDTSKGEYLQKILQRALLKKESDSSEKRPSLRSTTGKPRRNTTGAFKLLGISTLLHSDSYDIACQLASVNADLFKAIKLGELRKLAWMSSEKQTKSPNVLAMIRMFNLVAVWVAASILEEKKLKRRVKMISKMVVIASFLRQLGDFQGTMSILAGLSMASVKRLTWTFRLMSKRHTKRLEELELEMQAEKSYSRYRAALNSTKNSVIPFLAVFLSDLAFIDEGNPDFLGERVNFAKQYLIYDLFFSFENYQRRAAYETSMSNFNLLQSIGAANKSVSEQGLYEFSLQVEPRNAKRNEIR</sequence>
<dbReference type="GO" id="GO:0005886">
    <property type="term" value="C:plasma membrane"/>
    <property type="evidence" value="ECO:0007669"/>
    <property type="project" value="TreeGrafter"/>
</dbReference>
<feature type="domain" description="Ras-GEF" evidence="4">
    <location>
        <begin position="820"/>
        <end position="1053"/>
    </location>
</feature>
<dbReference type="Pfam" id="PF00618">
    <property type="entry name" value="RasGEF_N"/>
    <property type="match status" value="1"/>
</dbReference>
<dbReference type="AlphaFoldDB" id="A0A0D2WMP5"/>
<evidence type="ECO:0000313" key="7">
    <source>
        <dbReference type="Proteomes" id="UP000008743"/>
    </source>
</evidence>
<dbReference type="OrthoDB" id="28357at2759"/>
<dbReference type="Pfam" id="PF00617">
    <property type="entry name" value="RasGEF"/>
    <property type="match status" value="1"/>
</dbReference>
<accession>A0A0D2WMP5</accession>
<dbReference type="PROSITE" id="PS50212">
    <property type="entry name" value="RASGEF_NTER"/>
    <property type="match status" value="1"/>
</dbReference>
<dbReference type="GO" id="GO:0005085">
    <property type="term" value="F:guanyl-nucleotide exchange factor activity"/>
    <property type="evidence" value="ECO:0007669"/>
    <property type="project" value="UniProtKB-KW"/>
</dbReference>
<evidence type="ECO:0000256" key="1">
    <source>
        <dbReference type="ARBA" id="ARBA00022658"/>
    </source>
</evidence>
<dbReference type="Gene3D" id="1.10.287.1490">
    <property type="match status" value="1"/>
</dbReference>
<evidence type="ECO:0000259" key="4">
    <source>
        <dbReference type="PROSITE" id="PS50009"/>
    </source>
</evidence>
<reference evidence="7" key="1">
    <citation type="submission" date="2011-02" db="EMBL/GenBank/DDBJ databases">
        <title>The Genome Sequence of Capsaspora owczarzaki ATCC 30864.</title>
        <authorList>
            <person name="Russ C."/>
            <person name="Cuomo C."/>
            <person name="Burger G."/>
            <person name="Gray M.W."/>
            <person name="Holland P.W.H."/>
            <person name="King N."/>
            <person name="Lang F.B.F."/>
            <person name="Roger A.J."/>
            <person name="Ruiz-Trillo I."/>
            <person name="Young S.K."/>
            <person name="Zeng Q."/>
            <person name="Gargeya S."/>
            <person name="Alvarado L."/>
            <person name="Berlin A."/>
            <person name="Chapman S.B."/>
            <person name="Chen Z."/>
            <person name="Freedman E."/>
            <person name="Gellesch M."/>
            <person name="Goldberg J."/>
            <person name="Griggs A."/>
            <person name="Gujja S."/>
            <person name="Heilman E."/>
            <person name="Heiman D."/>
            <person name="Howarth C."/>
            <person name="Mehta T."/>
            <person name="Neiman D."/>
            <person name="Pearson M."/>
            <person name="Roberts A."/>
            <person name="Saif S."/>
            <person name="Shea T."/>
            <person name="Shenoy N."/>
            <person name="Sisk P."/>
            <person name="Stolte C."/>
            <person name="Sykes S."/>
            <person name="White J."/>
            <person name="Yandava C."/>
            <person name="Haas B."/>
            <person name="Nusbaum C."/>
            <person name="Birren B."/>
        </authorList>
    </citation>
    <scope>NUCLEOTIDE SEQUENCE</scope>
    <source>
        <strain evidence="7">ATCC 30864</strain>
    </source>
</reference>